<proteinExistence type="inferred from homology"/>
<evidence type="ECO:0000256" key="4">
    <source>
        <dbReference type="ARBA" id="ARBA00020295"/>
    </source>
</evidence>
<accession>A0A9D2EKJ2</accession>
<comment type="caution">
    <text evidence="11">The sequence shown here is derived from an EMBL/GenBank/DDBJ whole genome shotgun (WGS) entry which is preliminary data.</text>
</comment>
<keyword evidence="6 10" id="KW-0808">Transferase</keyword>
<comment type="catalytic activity">
    <reaction evidence="1 10">
        <text>Transfers a segment of a (1-&gt;4)-alpha-D-glucan to a new position in an acceptor, which may be glucose or a (1-&gt;4)-alpha-D-glucan.</text>
        <dbReference type="EC" id="2.4.1.25"/>
    </reaction>
</comment>
<comment type="similarity">
    <text evidence="2 10">Belongs to the disproportionating enzyme family.</text>
</comment>
<protein>
    <recommendedName>
        <fullName evidence="4 10">4-alpha-glucanotransferase</fullName>
        <ecNumber evidence="3 10">2.4.1.25</ecNumber>
    </recommendedName>
    <alternativeName>
        <fullName evidence="8 10">Amylomaltase</fullName>
    </alternativeName>
    <alternativeName>
        <fullName evidence="9 10">Disproportionating enzyme</fullName>
    </alternativeName>
</protein>
<evidence type="ECO:0000313" key="11">
    <source>
        <dbReference type="EMBL" id="HIZ39060.1"/>
    </source>
</evidence>
<dbReference type="GO" id="GO:0004134">
    <property type="term" value="F:4-alpha-glucanotransferase activity"/>
    <property type="evidence" value="ECO:0007669"/>
    <property type="project" value="UniProtKB-EC"/>
</dbReference>
<keyword evidence="5 10" id="KW-0328">Glycosyltransferase</keyword>
<evidence type="ECO:0000256" key="5">
    <source>
        <dbReference type="ARBA" id="ARBA00022676"/>
    </source>
</evidence>
<dbReference type="Gene3D" id="3.20.20.80">
    <property type="entry name" value="Glycosidases"/>
    <property type="match status" value="1"/>
</dbReference>
<dbReference type="GO" id="GO:0005975">
    <property type="term" value="P:carbohydrate metabolic process"/>
    <property type="evidence" value="ECO:0007669"/>
    <property type="project" value="InterPro"/>
</dbReference>
<evidence type="ECO:0000256" key="2">
    <source>
        <dbReference type="ARBA" id="ARBA00005684"/>
    </source>
</evidence>
<dbReference type="SUPFAM" id="SSF51445">
    <property type="entry name" value="(Trans)glycosidases"/>
    <property type="match status" value="1"/>
</dbReference>
<keyword evidence="7 10" id="KW-0119">Carbohydrate metabolism</keyword>
<dbReference type="EC" id="2.4.1.25" evidence="3 10"/>
<reference evidence="11" key="1">
    <citation type="journal article" date="2021" name="PeerJ">
        <title>Extensive microbial diversity within the chicken gut microbiome revealed by metagenomics and culture.</title>
        <authorList>
            <person name="Gilroy R."/>
            <person name="Ravi A."/>
            <person name="Getino M."/>
            <person name="Pursley I."/>
            <person name="Horton D.L."/>
            <person name="Alikhan N.F."/>
            <person name="Baker D."/>
            <person name="Gharbi K."/>
            <person name="Hall N."/>
            <person name="Watson M."/>
            <person name="Adriaenssens E.M."/>
            <person name="Foster-Nyarko E."/>
            <person name="Jarju S."/>
            <person name="Secka A."/>
            <person name="Antonio M."/>
            <person name="Oren A."/>
            <person name="Chaudhuri R.R."/>
            <person name="La Ragione R."/>
            <person name="Hildebrand F."/>
            <person name="Pallen M.J."/>
        </authorList>
    </citation>
    <scope>NUCLEOTIDE SEQUENCE</scope>
    <source>
        <strain evidence="11">CHK179-28034</strain>
    </source>
</reference>
<dbReference type="PANTHER" id="PTHR32438:SF5">
    <property type="entry name" value="4-ALPHA-GLUCANOTRANSFERASE DPE1, CHLOROPLASTIC_AMYLOPLASTIC"/>
    <property type="match status" value="1"/>
</dbReference>
<evidence type="ECO:0000256" key="1">
    <source>
        <dbReference type="ARBA" id="ARBA00000439"/>
    </source>
</evidence>
<dbReference type="NCBIfam" id="NF011079">
    <property type="entry name" value="PRK14508.1-2"/>
    <property type="match status" value="1"/>
</dbReference>
<sequence>MREQLDTIKHMHRLSGILVHPTSLPGEYGIGDLGPEAYRFVDFLRDAGQHIWQTLPLGPTGETNCPYQCYSSFAGQPLLISPELLMEDGLLTGEDLRDKPDFPEEQVDYELVKEYKDTLFRKAFAKFQMSSQERILTLKKEFDAFCLHTDWLPDYAMFMAIKKSKKGAHWLNWEKKYRKPTKSQKAVIERELYEEICYEKFLQWLFFRQWTALKEYANEQGILFIGDIPIFVAGDSADVWSQPKLFQLDKDGFPVVVAGVPPDYFSSTGQLWGNPLYDWKYHKKTDFAWWMKRIETQLTMSDIVRIDHFRGLESYWEVPADAENALSGKWTEGPRDAFFERIEEIFGTDLPIIAEDLGIITDEVRALRDRYHLPGMKILQFAFEDDNSSYLPYNQPYNCICYSGTHDNDTSTGWYEHAPEHIRDKVRRYMNTDGSQISWDFIRTCFGSPARIAIVPVQDLLCQGSEYRMNIPGVADGNWAYRIKNGLLTSDIAKRLYDITRLYGR</sequence>
<dbReference type="InterPro" id="IPR017853">
    <property type="entry name" value="GH"/>
</dbReference>
<dbReference type="Pfam" id="PF02446">
    <property type="entry name" value="Glyco_hydro_77"/>
    <property type="match status" value="1"/>
</dbReference>
<dbReference type="Proteomes" id="UP000824049">
    <property type="component" value="Unassembled WGS sequence"/>
</dbReference>
<dbReference type="EMBL" id="DXBR01000040">
    <property type="protein sequence ID" value="HIZ39060.1"/>
    <property type="molecule type" value="Genomic_DNA"/>
</dbReference>
<evidence type="ECO:0000313" key="12">
    <source>
        <dbReference type="Proteomes" id="UP000824049"/>
    </source>
</evidence>
<evidence type="ECO:0000256" key="8">
    <source>
        <dbReference type="ARBA" id="ARBA00031423"/>
    </source>
</evidence>
<evidence type="ECO:0000256" key="7">
    <source>
        <dbReference type="ARBA" id="ARBA00023277"/>
    </source>
</evidence>
<evidence type="ECO:0000256" key="6">
    <source>
        <dbReference type="ARBA" id="ARBA00022679"/>
    </source>
</evidence>
<dbReference type="PANTHER" id="PTHR32438">
    <property type="entry name" value="4-ALPHA-GLUCANOTRANSFERASE DPE1, CHLOROPLASTIC/AMYLOPLASTIC"/>
    <property type="match status" value="1"/>
</dbReference>
<evidence type="ECO:0000256" key="9">
    <source>
        <dbReference type="ARBA" id="ARBA00031501"/>
    </source>
</evidence>
<evidence type="ECO:0000256" key="10">
    <source>
        <dbReference type="RuleBase" id="RU361207"/>
    </source>
</evidence>
<gene>
    <name evidence="11" type="primary">malQ</name>
    <name evidence="11" type="ORF">H9968_03910</name>
</gene>
<dbReference type="NCBIfam" id="TIGR00217">
    <property type="entry name" value="malQ"/>
    <property type="match status" value="1"/>
</dbReference>
<evidence type="ECO:0000256" key="3">
    <source>
        <dbReference type="ARBA" id="ARBA00012560"/>
    </source>
</evidence>
<dbReference type="NCBIfam" id="NF011080">
    <property type="entry name" value="PRK14508.1-3"/>
    <property type="match status" value="1"/>
</dbReference>
<reference evidence="11" key="2">
    <citation type="submission" date="2021-04" db="EMBL/GenBank/DDBJ databases">
        <authorList>
            <person name="Gilroy R."/>
        </authorList>
    </citation>
    <scope>NUCLEOTIDE SEQUENCE</scope>
    <source>
        <strain evidence="11">CHK179-28034</strain>
    </source>
</reference>
<organism evidence="11 12">
    <name type="scientific">Candidatus Anaerobutyricum stercoris</name>
    <dbReference type="NCBI Taxonomy" id="2838457"/>
    <lineage>
        <taxon>Bacteria</taxon>
        <taxon>Bacillati</taxon>
        <taxon>Bacillota</taxon>
        <taxon>Clostridia</taxon>
        <taxon>Lachnospirales</taxon>
        <taxon>Lachnospiraceae</taxon>
        <taxon>Anaerobutyricum</taxon>
    </lineage>
</organism>
<name>A0A9D2EKJ2_9FIRM</name>
<dbReference type="AlphaFoldDB" id="A0A9D2EKJ2"/>
<dbReference type="InterPro" id="IPR003385">
    <property type="entry name" value="Glyco_hydro_77"/>
</dbReference>